<dbReference type="InterPro" id="IPR002187">
    <property type="entry name" value="N-reg_PII"/>
</dbReference>
<dbReference type="GO" id="GO:0005524">
    <property type="term" value="F:ATP binding"/>
    <property type="evidence" value="ECO:0007669"/>
    <property type="project" value="TreeGrafter"/>
</dbReference>
<dbReference type="SMART" id="SM00938">
    <property type="entry name" value="P-II"/>
    <property type="match status" value="1"/>
</dbReference>
<dbReference type="Proteomes" id="UP000323824">
    <property type="component" value="Chromosome"/>
</dbReference>
<sequence>MKLIIAYIQPHMLNEVKQELFKDDIHKISITNSKGCGQQKGFTESYRGVETEVNLLDKMRIEIAVNDSFVEKTIDAIIRGARTGQIGDGKIFVLPIEKTVRIRSGETGEDAIG</sequence>
<dbReference type="InterPro" id="IPR017918">
    <property type="entry name" value="N-reg_PII_CS"/>
</dbReference>
<evidence type="ECO:0000313" key="3">
    <source>
        <dbReference type="Proteomes" id="UP000323824"/>
    </source>
</evidence>
<dbReference type="EMBL" id="CP035807">
    <property type="protein sequence ID" value="QEN05827.1"/>
    <property type="molecule type" value="Genomic_DNA"/>
</dbReference>
<reference evidence="2 3" key="1">
    <citation type="submission" date="2019-02" db="EMBL/GenBank/DDBJ databases">
        <authorList>
            <person name="Fomenkov A."/>
            <person name="Dubinina G."/>
            <person name="Grabovich M."/>
            <person name="Vincze T."/>
            <person name="Roberts R.J."/>
        </authorList>
    </citation>
    <scope>NUCLEOTIDE SEQUENCE [LARGE SCALE GENOMIC DNA]</scope>
    <source>
        <strain evidence="2 3">P</strain>
    </source>
</reference>
<dbReference type="PRINTS" id="PR00340">
    <property type="entry name" value="PIIGLNB"/>
</dbReference>
<dbReference type="OrthoDB" id="9802729at2"/>
<dbReference type="AlphaFoldDB" id="A0A5C1QEJ9"/>
<name>A0A5C1QEJ9_9SPIO</name>
<dbReference type="SUPFAM" id="SSF54913">
    <property type="entry name" value="GlnB-like"/>
    <property type="match status" value="1"/>
</dbReference>
<dbReference type="Pfam" id="PF00543">
    <property type="entry name" value="P-II"/>
    <property type="match status" value="1"/>
</dbReference>
<organism evidence="2 3">
    <name type="scientific">Thiospirochaeta perfilievii</name>
    <dbReference type="NCBI Taxonomy" id="252967"/>
    <lineage>
        <taxon>Bacteria</taxon>
        <taxon>Pseudomonadati</taxon>
        <taxon>Spirochaetota</taxon>
        <taxon>Spirochaetia</taxon>
        <taxon>Spirochaetales</taxon>
        <taxon>Spirochaetaceae</taxon>
        <taxon>Thiospirochaeta</taxon>
    </lineage>
</organism>
<dbReference type="InterPro" id="IPR015867">
    <property type="entry name" value="N-reg_PII/ATP_PRibTrfase_C"/>
</dbReference>
<dbReference type="InterPro" id="IPR011322">
    <property type="entry name" value="N-reg_PII-like_a/b"/>
</dbReference>
<reference evidence="2 3" key="2">
    <citation type="submission" date="2019-09" db="EMBL/GenBank/DDBJ databases">
        <title>Complete Genome Sequence and Methylome Analysis of free living Spirochaetas.</title>
        <authorList>
            <person name="Leshcheva N."/>
            <person name="Mikheeva N."/>
        </authorList>
    </citation>
    <scope>NUCLEOTIDE SEQUENCE [LARGE SCALE GENOMIC DNA]</scope>
    <source>
        <strain evidence="2 3">P</strain>
    </source>
</reference>
<proteinExistence type="inferred from homology"/>
<evidence type="ECO:0000313" key="2">
    <source>
        <dbReference type="EMBL" id="QEN05827.1"/>
    </source>
</evidence>
<gene>
    <name evidence="2" type="ORF">EW093_14330</name>
</gene>
<dbReference type="PROSITE" id="PS51343">
    <property type="entry name" value="PII_GLNB_DOM"/>
    <property type="match status" value="1"/>
</dbReference>
<dbReference type="GO" id="GO:0005829">
    <property type="term" value="C:cytosol"/>
    <property type="evidence" value="ECO:0007669"/>
    <property type="project" value="TreeGrafter"/>
</dbReference>
<keyword evidence="3" id="KW-1185">Reference proteome</keyword>
<protein>
    <submittedName>
        <fullName evidence="2">P-II family nitrogen regulator</fullName>
    </submittedName>
</protein>
<dbReference type="GO" id="GO:0030234">
    <property type="term" value="F:enzyme regulator activity"/>
    <property type="evidence" value="ECO:0007669"/>
    <property type="project" value="InterPro"/>
</dbReference>
<dbReference type="PANTHER" id="PTHR30115:SF18">
    <property type="entry name" value="NITROGEN REGULATORY PROTEIN P-II"/>
    <property type="match status" value="1"/>
</dbReference>
<evidence type="ECO:0000256" key="1">
    <source>
        <dbReference type="RuleBase" id="RU003936"/>
    </source>
</evidence>
<accession>A0A5C1QEJ9</accession>
<dbReference type="PANTHER" id="PTHR30115">
    <property type="entry name" value="NITROGEN REGULATORY PROTEIN P-II"/>
    <property type="match status" value="1"/>
</dbReference>
<dbReference type="GO" id="GO:0006808">
    <property type="term" value="P:regulation of nitrogen utilization"/>
    <property type="evidence" value="ECO:0007669"/>
    <property type="project" value="InterPro"/>
</dbReference>
<dbReference type="PROSITE" id="PS00638">
    <property type="entry name" value="PII_GLNB_CTER"/>
    <property type="match status" value="1"/>
</dbReference>
<dbReference type="Gene3D" id="3.30.70.120">
    <property type="match status" value="1"/>
</dbReference>
<dbReference type="RefSeq" id="WP_149569061.1">
    <property type="nucleotide sequence ID" value="NZ_CP035807.1"/>
</dbReference>
<dbReference type="KEGG" id="sper:EW093_14330"/>
<comment type="similarity">
    <text evidence="1">Belongs to the P(II) protein family.</text>
</comment>